<gene>
    <name evidence="14" type="ordered locus">CA_C1963</name>
</gene>
<dbReference type="OrthoDB" id="9800780at2"/>
<evidence type="ECO:0000313" key="14">
    <source>
        <dbReference type="EMBL" id="AAK79924.1"/>
    </source>
</evidence>
<dbReference type="GO" id="GO:0000166">
    <property type="term" value="F:nucleotide binding"/>
    <property type="evidence" value="ECO:0007669"/>
    <property type="project" value="UniProtKB-KW"/>
</dbReference>
<dbReference type="GO" id="GO:0046872">
    <property type="term" value="F:metal ion binding"/>
    <property type="evidence" value="ECO:0007669"/>
    <property type="project" value="UniProtKB-KW"/>
</dbReference>
<evidence type="ECO:0000256" key="3">
    <source>
        <dbReference type="ARBA" id="ARBA00001968"/>
    </source>
</evidence>
<dbReference type="InterPro" id="IPR029052">
    <property type="entry name" value="Metallo-depent_PP-like"/>
</dbReference>
<dbReference type="PANTHER" id="PTHR11575">
    <property type="entry name" value="5'-NUCLEOTIDASE-RELATED"/>
    <property type="match status" value="1"/>
</dbReference>
<dbReference type="EMBL" id="AE001437">
    <property type="protein sequence ID" value="AAK79924.1"/>
    <property type="molecule type" value="Genomic_DNA"/>
</dbReference>
<dbReference type="GO" id="GO:0008254">
    <property type="term" value="F:3'-nucleotidase activity"/>
    <property type="evidence" value="ECO:0007669"/>
    <property type="project" value="UniProtKB-EC"/>
</dbReference>
<evidence type="ECO:0000256" key="7">
    <source>
        <dbReference type="ARBA" id="ARBA00022729"/>
    </source>
</evidence>
<keyword evidence="10" id="KW-0511">Multifunctional enzyme</keyword>
<evidence type="ECO:0000256" key="2">
    <source>
        <dbReference type="ARBA" id="ARBA00001730"/>
    </source>
</evidence>
<comment type="catalytic activity">
    <reaction evidence="1">
        <text>a ribonucleoside 3'-phosphate + H2O = a ribonucleoside + phosphate</text>
        <dbReference type="Rhea" id="RHEA:10144"/>
        <dbReference type="ChEBI" id="CHEBI:13197"/>
        <dbReference type="ChEBI" id="CHEBI:15377"/>
        <dbReference type="ChEBI" id="CHEBI:18254"/>
        <dbReference type="ChEBI" id="CHEBI:43474"/>
        <dbReference type="EC" id="3.1.3.6"/>
    </reaction>
</comment>
<dbReference type="InterPro" id="IPR008334">
    <property type="entry name" value="5'-Nucleotdase_C"/>
</dbReference>
<dbReference type="GO" id="GO:0008663">
    <property type="term" value="F:2',3'-cyclic-nucleotide 2'-phosphodiesterase activity"/>
    <property type="evidence" value="ECO:0007669"/>
    <property type="project" value="UniProtKB-EC"/>
</dbReference>
<dbReference type="InterPro" id="IPR006146">
    <property type="entry name" value="5'-Nucleotdase_CS"/>
</dbReference>
<dbReference type="GeneID" id="44998453"/>
<evidence type="ECO:0000256" key="11">
    <source>
        <dbReference type="RuleBase" id="RU362119"/>
    </source>
</evidence>
<dbReference type="PRINTS" id="PR01607">
    <property type="entry name" value="APYRASEFAMLY"/>
</dbReference>
<sequence length="525" mass="59621">MGNELEHIVILETSDVHGNIFPVNYADNSEEQFGLVKLSTIVKNERKRNSKLILIDNGDTFQGTPITYYYAKIARGFSNPVIDILNYMKYDAAVIGNHEFNYGMEILNDSIKQSKFPWLSCNIIDTKTKETAFGVPYIIKEFRGDLRIAILGVTTKYIPNWENQDIIKDLKFLDVIEETKKWVRILKNDKKVDIVVVSYHGGFEKNIDTGEETESQTGENQAYELCNEVDGIDVLLTGHQHREIYGMKINGVTIIQPGSSAKNIGKVDIIAEKTLLGWRIVESKSSLISVSNISSDYKAGKIAEKYEIATQAWLDTPIGRIKGDMTIKNPIEARLKDNALIEFINKVQMINGGTDISATSLFSNSKGFPKKVTMRDIVSNYVYPNTLKVMKVKGKDIKDALELSAAYFDICNGRIKEASNVNSLKLRHYNYDMWEGIEYEINVSKKIGERVTKLNYKGMPVNMEQDYNIALNNYRAAGGGNYYMFKDKEIVRDIPIDISELIANYFLKNKEVVAEVNKNWKVIHD</sequence>
<keyword evidence="15" id="KW-1185">Reference proteome</keyword>
<comment type="subcellular location">
    <subcellularLocation>
        <location evidence="4">Cell envelope</location>
    </subcellularLocation>
</comment>
<dbReference type="Pfam" id="PF00149">
    <property type="entry name" value="Metallophos"/>
    <property type="match status" value="1"/>
</dbReference>
<keyword evidence="8 11" id="KW-0547">Nucleotide-binding</keyword>
<evidence type="ECO:0000256" key="9">
    <source>
        <dbReference type="ARBA" id="ARBA00022801"/>
    </source>
</evidence>
<keyword evidence="9 11" id="KW-0378">Hydrolase</keyword>
<feature type="domain" description="Calcineurin-like phosphoesterase" evidence="12">
    <location>
        <begin position="10"/>
        <end position="242"/>
    </location>
</feature>
<dbReference type="PROSITE" id="PS00786">
    <property type="entry name" value="5_NUCLEOTIDASE_2"/>
    <property type="match status" value="1"/>
</dbReference>
<evidence type="ECO:0000256" key="8">
    <source>
        <dbReference type="ARBA" id="ARBA00022741"/>
    </source>
</evidence>
<organism evidence="14 15">
    <name type="scientific">Clostridium acetobutylicum (strain ATCC 824 / DSM 792 / JCM 1419 / IAM 19013 / LMG 5710 / NBRC 13948 / NRRL B-527 / VKM B-1787 / 2291 / W)</name>
    <dbReference type="NCBI Taxonomy" id="272562"/>
    <lineage>
        <taxon>Bacteria</taxon>
        <taxon>Bacillati</taxon>
        <taxon>Bacillota</taxon>
        <taxon>Clostridia</taxon>
        <taxon>Eubacteriales</taxon>
        <taxon>Clostridiaceae</taxon>
        <taxon>Clostridium</taxon>
    </lineage>
</organism>
<comment type="cofactor">
    <cofactor evidence="3">
        <name>a divalent metal cation</name>
        <dbReference type="ChEBI" id="CHEBI:60240"/>
    </cofactor>
</comment>
<dbReference type="GO" id="GO:0009166">
    <property type="term" value="P:nucleotide catabolic process"/>
    <property type="evidence" value="ECO:0007669"/>
    <property type="project" value="InterPro"/>
</dbReference>
<dbReference type="InterPro" id="IPR006179">
    <property type="entry name" value="5_nucleotidase/apyrase"/>
</dbReference>
<dbReference type="PATRIC" id="fig|272562.8.peg.2171"/>
<protein>
    <submittedName>
        <fullName evidence="14">5'-nucleotidase/2',3'-cyclic phosphodiesterase related enzyme</fullName>
    </submittedName>
</protein>
<reference evidence="14 15" key="1">
    <citation type="journal article" date="2001" name="J. Bacteriol.">
        <title>Genome sequence and comparative analysis of the solvent-producing bacterium Clostridium acetobutylicum.</title>
        <authorList>
            <person name="Nolling J."/>
            <person name="Breton G."/>
            <person name="Omelchenko M.V."/>
            <person name="Makarova K.S."/>
            <person name="Zeng Q."/>
            <person name="Gibson R."/>
            <person name="Lee H.M."/>
            <person name="Dubois J."/>
            <person name="Qiu D."/>
            <person name="Hitti J."/>
            <person name="Wolf Y.I."/>
            <person name="Tatusov R.L."/>
            <person name="Sabathe F."/>
            <person name="Doucette-Stamm L."/>
            <person name="Soucaille P."/>
            <person name="Daly M.J."/>
            <person name="Bennett G.N."/>
            <person name="Koonin E.V."/>
            <person name="Smith D.R."/>
        </authorList>
    </citation>
    <scope>NUCLEOTIDE SEQUENCE [LARGE SCALE GENOMIC DNA]</scope>
    <source>
        <strain evidence="15">ATCC 824 / DSM 792 / JCM 1419 / LMG 5710 / VKM B-1787</strain>
    </source>
</reference>
<comment type="similarity">
    <text evidence="5 11">Belongs to the 5'-nucleotidase family.</text>
</comment>
<evidence type="ECO:0000256" key="6">
    <source>
        <dbReference type="ARBA" id="ARBA00022723"/>
    </source>
</evidence>
<feature type="domain" description="5'-Nucleotidase C-terminal" evidence="13">
    <location>
        <begin position="318"/>
        <end position="487"/>
    </location>
</feature>
<keyword evidence="6" id="KW-0479">Metal-binding</keyword>
<dbReference type="CDD" id="cd07410">
    <property type="entry name" value="MPP_CpdB_N"/>
    <property type="match status" value="1"/>
</dbReference>
<evidence type="ECO:0000256" key="4">
    <source>
        <dbReference type="ARBA" id="ARBA00004196"/>
    </source>
</evidence>
<dbReference type="eggNOG" id="COG0737">
    <property type="taxonomic scope" value="Bacteria"/>
</dbReference>
<dbReference type="RefSeq" id="WP_010965265.1">
    <property type="nucleotide sequence ID" value="NC_003030.1"/>
</dbReference>
<proteinExistence type="inferred from homology"/>
<dbReference type="InterPro" id="IPR036907">
    <property type="entry name" value="5'-Nucleotdase_C_sf"/>
</dbReference>
<dbReference type="Gene3D" id="3.90.780.10">
    <property type="entry name" value="5'-Nucleotidase, C-terminal domain"/>
    <property type="match status" value="1"/>
</dbReference>
<evidence type="ECO:0000256" key="10">
    <source>
        <dbReference type="ARBA" id="ARBA00023268"/>
    </source>
</evidence>
<evidence type="ECO:0000256" key="5">
    <source>
        <dbReference type="ARBA" id="ARBA00006654"/>
    </source>
</evidence>
<evidence type="ECO:0000256" key="1">
    <source>
        <dbReference type="ARBA" id="ARBA00000527"/>
    </source>
</evidence>
<dbReference type="SUPFAM" id="SSF56300">
    <property type="entry name" value="Metallo-dependent phosphatases"/>
    <property type="match status" value="1"/>
</dbReference>
<dbReference type="SUPFAM" id="SSF55816">
    <property type="entry name" value="5'-nucleotidase (syn. UDP-sugar hydrolase), C-terminal domain"/>
    <property type="match status" value="1"/>
</dbReference>
<dbReference type="AlphaFoldDB" id="Q97HP6"/>
<dbReference type="GO" id="GO:0030288">
    <property type="term" value="C:outer membrane-bounded periplasmic space"/>
    <property type="evidence" value="ECO:0007669"/>
    <property type="project" value="TreeGrafter"/>
</dbReference>
<evidence type="ECO:0000259" key="13">
    <source>
        <dbReference type="Pfam" id="PF02872"/>
    </source>
</evidence>
<keyword evidence="7" id="KW-0732">Signal</keyword>
<dbReference type="KEGG" id="cac:CA_C1963"/>
<comment type="catalytic activity">
    <reaction evidence="2">
        <text>a nucleoside 2',3'-cyclic phosphate + H2O = a nucleoside 3'-phosphate + H(+)</text>
        <dbReference type="Rhea" id="RHEA:19621"/>
        <dbReference type="ChEBI" id="CHEBI:15377"/>
        <dbReference type="ChEBI" id="CHEBI:15378"/>
        <dbReference type="ChEBI" id="CHEBI:66949"/>
        <dbReference type="ChEBI" id="CHEBI:66954"/>
        <dbReference type="EC" id="3.1.4.16"/>
    </reaction>
</comment>
<dbReference type="Proteomes" id="UP000000814">
    <property type="component" value="Chromosome"/>
</dbReference>
<dbReference type="HOGENOM" id="CLU_005854_4_4_9"/>
<dbReference type="InterPro" id="IPR041827">
    <property type="entry name" value="CpdB_N"/>
</dbReference>
<dbReference type="Gene3D" id="3.60.21.10">
    <property type="match status" value="1"/>
</dbReference>
<evidence type="ECO:0000259" key="12">
    <source>
        <dbReference type="Pfam" id="PF00149"/>
    </source>
</evidence>
<dbReference type="STRING" id="272562.CA_C1963"/>
<dbReference type="InterPro" id="IPR004843">
    <property type="entry name" value="Calcineurin-like_PHP"/>
</dbReference>
<evidence type="ECO:0000313" key="15">
    <source>
        <dbReference type="Proteomes" id="UP000000814"/>
    </source>
</evidence>
<accession>Q97HP6</accession>
<dbReference type="PANTHER" id="PTHR11575:SF6">
    <property type="entry name" value="2',3'-CYCLIC-NUCLEOTIDE 2'-PHOSPHODIESTERASE_3'-NUCLEOTIDASE"/>
    <property type="match status" value="1"/>
</dbReference>
<name>Q97HP6_CLOAB</name>
<dbReference type="Pfam" id="PF02872">
    <property type="entry name" value="5_nucleotid_C"/>
    <property type="match status" value="1"/>
</dbReference>
<dbReference type="PIR" id="A97142">
    <property type="entry name" value="A97142"/>
</dbReference>